<dbReference type="EMBL" id="BNCQ01000006">
    <property type="protein sequence ID" value="GIL99347.1"/>
    <property type="molecule type" value="Genomic_DNA"/>
</dbReference>
<evidence type="ECO:0000256" key="1">
    <source>
        <dbReference type="SAM" id="MobiDB-lite"/>
    </source>
</evidence>
<evidence type="ECO:0000313" key="3">
    <source>
        <dbReference type="EMBL" id="GIL99347.1"/>
    </source>
</evidence>
<comment type="caution">
    <text evidence="2">The sequence shown here is derived from an EMBL/GenBank/DDBJ whole genome shotgun (WGS) entry which is preliminary data.</text>
</comment>
<feature type="region of interest" description="Disordered" evidence="1">
    <location>
        <begin position="33"/>
        <end position="91"/>
    </location>
</feature>
<evidence type="ECO:0000313" key="4">
    <source>
        <dbReference type="Proteomes" id="UP000747110"/>
    </source>
</evidence>
<evidence type="ECO:0000313" key="2">
    <source>
        <dbReference type="EMBL" id="GIL72860.1"/>
    </source>
</evidence>
<proteinExistence type="predicted"/>
<dbReference type="AlphaFoldDB" id="A0A8J4C1W4"/>
<name>A0A8J4C1W4_9CHLO</name>
<dbReference type="Proteomes" id="UP000722791">
    <property type="component" value="Unassembled WGS sequence"/>
</dbReference>
<organism evidence="2 4">
    <name type="scientific">Volvox reticuliferus</name>
    <dbReference type="NCBI Taxonomy" id="1737510"/>
    <lineage>
        <taxon>Eukaryota</taxon>
        <taxon>Viridiplantae</taxon>
        <taxon>Chlorophyta</taxon>
        <taxon>core chlorophytes</taxon>
        <taxon>Chlorophyceae</taxon>
        <taxon>CS clade</taxon>
        <taxon>Chlamydomonadales</taxon>
        <taxon>Volvocaceae</taxon>
        <taxon>Volvox</taxon>
    </lineage>
</organism>
<keyword evidence="4" id="KW-1185">Reference proteome</keyword>
<sequence>MSNKWWEHSRTTTGRGIFSQYNPDSIKEWVERERKLPRQHPGPCPTLEQLRTLQRPPPTPDGFTTREPRPTTAPVEQPLNSPTLPQYSHHHHFGWLPPTPERRIGGSFVDQKPADSGHAYSYGIANGHNQRIHNTHVLISTRKP</sequence>
<dbReference type="Proteomes" id="UP000747110">
    <property type="component" value="Unassembled WGS sequence"/>
</dbReference>
<dbReference type="EMBL" id="BNCP01000004">
    <property type="protein sequence ID" value="GIL72860.1"/>
    <property type="molecule type" value="Genomic_DNA"/>
</dbReference>
<dbReference type="OrthoDB" id="523359at2759"/>
<gene>
    <name evidence="2" type="ORF">Vretifemale_3158</name>
    <name evidence="3" type="ORF">Vretimale_4530</name>
</gene>
<protein>
    <submittedName>
        <fullName evidence="2">Uncharacterized protein</fullName>
    </submittedName>
</protein>
<accession>A0A8J4C1W4</accession>
<reference evidence="2" key="1">
    <citation type="journal article" date="2021" name="Proc. Natl. Acad. Sci. U.S.A.">
        <title>Three genomes in the algal genus Volvox reveal the fate of a haploid sex-determining region after a transition to homothallism.</title>
        <authorList>
            <person name="Yamamoto K."/>
            <person name="Hamaji T."/>
            <person name="Kawai-Toyooka H."/>
            <person name="Matsuzaki R."/>
            <person name="Takahashi F."/>
            <person name="Nishimura Y."/>
            <person name="Kawachi M."/>
            <person name="Noguchi H."/>
            <person name="Minakuchi Y."/>
            <person name="Umen J.G."/>
            <person name="Toyoda A."/>
            <person name="Nozaki H."/>
        </authorList>
    </citation>
    <scope>NUCLEOTIDE SEQUENCE</scope>
    <source>
        <strain evidence="3">NIES-3785</strain>
        <strain evidence="2">NIES-3786</strain>
    </source>
</reference>